<dbReference type="Gene3D" id="1.25.40.10">
    <property type="entry name" value="Tetratricopeptide repeat domain"/>
    <property type="match status" value="1"/>
</dbReference>
<evidence type="ECO:0000259" key="7">
    <source>
        <dbReference type="PROSITE" id="PS51755"/>
    </source>
</evidence>
<dbReference type="EMBL" id="JAVREL010000030">
    <property type="protein sequence ID" value="MDT0347327.1"/>
    <property type="molecule type" value="Genomic_DNA"/>
</dbReference>
<accession>A0ABU2N098</accession>
<dbReference type="PROSITE" id="PS51755">
    <property type="entry name" value="OMPR_PHOB"/>
    <property type="match status" value="1"/>
</dbReference>
<keyword evidence="5" id="KW-0804">Transcription</keyword>
<dbReference type="InterPro" id="IPR001867">
    <property type="entry name" value="OmpR/PhoB-type_DNA-bd"/>
</dbReference>
<evidence type="ECO:0000313" key="8">
    <source>
        <dbReference type="EMBL" id="MDT0347327.1"/>
    </source>
</evidence>
<dbReference type="SMART" id="SM01043">
    <property type="entry name" value="BTAD"/>
    <property type="match status" value="1"/>
</dbReference>
<proteinExistence type="inferred from homology"/>
<dbReference type="PANTHER" id="PTHR35807:SF1">
    <property type="entry name" value="TRANSCRIPTIONAL REGULATOR REDD"/>
    <property type="match status" value="1"/>
</dbReference>
<protein>
    <submittedName>
        <fullName evidence="8">AfsR/SARP family transcriptional regulator</fullName>
    </submittedName>
</protein>
<evidence type="ECO:0000313" key="9">
    <source>
        <dbReference type="Proteomes" id="UP001183246"/>
    </source>
</evidence>
<dbReference type="SMART" id="SM00862">
    <property type="entry name" value="Trans_reg_C"/>
    <property type="match status" value="1"/>
</dbReference>
<comment type="caution">
    <text evidence="8">The sequence shown here is derived from an EMBL/GenBank/DDBJ whole genome shotgun (WGS) entry which is preliminary data.</text>
</comment>
<dbReference type="SUPFAM" id="SSF48452">
    <property type="entry name" value="TPR-like"/>
    <property type="match status" value="1"/>
</dbReference>
<dbReference type="RefSeq" id="WP_311708451.1">
    <property type="nucleotide sequence ID" value="NZ_JAVREL010000030.1"/>
</dbReference>
<dbReference type="CDD" id="cd15831">
    <property type="entry name" value="BTAD"/>
    <property type="match status" value="1"/>
</dbReference>
<dbReference type="Pfam" id="PF00486">
    <property type="entry name" value="Trans_reg_C"/>
    <property type="match status" value="1"/>
</dbReference>
<evidence type="ECO:0000256" key="6">
    <source>
        <dbReference type="PROSITE-ProRule" id="PRU01091"/>
    </source>
</evidence>
<feature type="domain" description="OmpR/PhoB-type" evidence="7">
    <location>
        <begin position="1"/>
        <end position="94"/>
    </location>
</feature>
<dbReference type="InterPro" id="IPR036388">
    <property type="entry name" value="WH-like_DNA-bd_sf"/>
</dbReference>
<feature type="DNA-binding region" description="OmpR/PhoB-type" evidence="6">
    <location>
        <begin position="1"/>
        <end position="94"/>
    </location>
</feature>
<dbReference type="InterPro" id="IPR005158">
    <property type="entry name" value="BTAD"/>
</dbReference>
<evidence type="ECO:0000256" key="4">
    <source>
        <dbReference type="ARBA" id="ARBA00023125"/>
    </source>
</evidence>
<keyword evidence="9" id="KW-1185">Reference proteome</keyword>
<gene>
    <name evidence="8" type="ORF">RM590_32840</name>
</gene>
<dbReference type="InterPro" id="IPR016032">
    <property type="entry name" value="Sig_transdc_resp-reg_C-effctor"/>
</dbReference>
<reference evidence="9" key="1">
    <citation type="submission" date="2023-07" db="EMBL/GenBank/DDBJ databases">
        <title>30 novel species of actinomycetes from the DSMZ collection.</title>
        <authorList>
            <person name="Nouioui I."/>
        </authorList>
    </citation>
    <scope>NUCLEOTIDE SEQUENCE [LARGE SCALE GENOMIC DNA]</scope>
    <source>
        <strain evidence="9">DSM 44938</strain>
    </source>
</reference>
<evidence type="ECO:0000256" key="2">
    <source>
        <dbReference type="ARBA" id="ARBA00023012"/>
    </source>
</evidence>
<dbReference type="PANTHER" id="PTHR35807">
    <property type="entry name" value="TRANSCRIPTIONAL REGULATOR REDD-RELATED"/>
    <property type="match status" value="1"/>
</dbReference>
<keyword evidence="3" id="KW-0805">Transcription regulation</keyword>
<keyword evidence="4 6" id="KW-0238">DNA-binding</keyword>
<dbReference type="CDD" id="cd00383">
    <property type="entry name" value="trans_reg_C"/>
    <property type="match status" value="1"/>
</dbReference>
<keyword evidence="2" id="KW-0902">Two-component regulatory system</keyword>
<dbReference type="Proteomes" id="UP001183246">
    <property type="component" value="Unassembled WGS sequence"/>
</dbReference>
<dbReference type="InterPro" id="IPR051677">
    <property type="entry name" value="AfsR-DnrI-RedD_regulator"/>
</dbReference>
<sequence length="251" mass="28231">MRYEVLGTLRVLDGDREFLINARKVQILLAALLSRPGEVVTTDQLITEIWGQKAPRRAEASLYVHVSQLRKSLDRPGGPANPIVTRPLGYLLDSPAEEQDATEFHRLLDDGRQALRELRLQEAVISCEAALALWRGPALDELPVGPIAGAYASSLTESRLECTELLMEAYCELGRHREIVGRLYSLVAENPLRESLYRYLMRALYLSERKADALEVYRKARATLRDEVGVEPGRRLQAMHQAILADSRVAM</sequence>
<evidence type="ECO:0000256" key="1">
    <source>
        <dbReference type="ARBA" id="ARBA00005820"/>
    </source>
</evidence>
<dbReference type="Gene3D" id="1.10.10.10">
    <property type="entry name" value="Winged helix-like DNA-binding domain superfamily/Winged helix DNA-binding domain"/>
    <property type="match status" value="1"/>
</dbReference>
<organism evidence="8 9">
    <name type="scientific">Streptomyces litchfieldiae</name>
    <dbReference type="NCBI Taxonomy" id="3075543"/>
    <lineage>
        <taxon>Bacteria</taxon>
        <taxon>Bacillati</taxon>
        <taxon>Actinomycetota</taxon>
        <taxon>Actinomycetes</taxon>
        <taxon>Kitasatosporales</taxon>
        <taxon>Streptomycetaceae</taxon>
        <taxon>Streptomyces</taxon>
    </lineage>
</organism>
<comment type="similarity">
    <text evidence="1">Belongs to the AfsR/DnrI/RedD regulatory family.</text>
</comment>
<dbReference type="Pfam" id="PF03704">
    <property type="entry name" value="BTAD"/>
    <property type="match status" value="1"/>
</dbReference>
<dbReference type="SUPFAM" id="SSF46894">
    <property type="entry name" value="C-terminal effector domain of the bipartite response regulators"/>
    <property type="match status" value="1"/>
</dbReference>
<evidence type="ECO:0000256" key="5">
    <source>
        <dbReference type="ARBA" id="ARBA00023163"/>
    </source>
</evidence>
<dbReference type="InterPro" id="IPR011990">
    <property type="entry name" value="TPR-like_helical_dom_sf"/>
</dbReference>
<name>A0ABU2N098_9ACTN</name>
<evidence type="ECO:0000256" key="3">
    <source>
        <dbReference type="ARBA" id="ARBA00023015"/>
    </source>
</evidence>